<name>A0A9P8Q935_WICPI</name>
<organism evidence="1 2">
    <name type="scientific">Wickerhamomyces pijperi</name>
    <name type="common">Yeast</name>
    <name type="synonym">Pichia pijperi</name>
    <dbReference type="NCBI Taxonomy" id="599730"/>
    <lineage>
        <taxon>Eukaryota</taxon>
        <taxon>Fungi</taxon>
        <taxon>Dikarya</taxon>
        <taxon>Ascomycota</taxon>
        <taxon>Saccharomycotina</taxon>
        <taxon>Saccharomycetes</taxon>
        <taxon>Phaffomycetales</taxon>
        <taxon>Wickerhamomycetaceae</taxon>
        <taxon>Wickerhamomyces</taxon>
    </lineage>
</organism>
<evidence type="ECO:0000313" key="2">
    <source>
        <dbReference type="Proteomes" id="UP000774326"/>
    </source>
</evidence>
<comment type="caution">
    <text evidence="1">The sequence shown here is derived from an EMBL/GenBank/DDBJ whole genome shotgun (WGS) entry which is preliminary data.</text>
</comment>
<reference evidence="1" key="2">
    <citation type="submission" date="2021-01" db="EMBL/GenBank/DDBJ databases">
        <authorList>
            <person name="Schikora-Tamarit M.A."/>
        </authorList>
    </citation>
    <scope>NUCLEOTIDE SEQUENCE</scope>
    <source>
        <strain evidence="1">CBS2887</strain>
    </source>
</reference>
<dbReference type="AlphaFoldDB" id="A0A9P8Q935"/>
<dbReference type="EMBL" id="JAEUBG010001287">
    <property type="protein sequence ID" value="KAH3686642.1"/>
    <property type="molecule type" value="Genomic_DNA"/>
</dbReference>
<evidence type="ECO:0000313" key="1">
    <source>
        <dbReference type="EMBL" id="KAH3686642.1"/>
    </source>
</evidence>
<proteinExistence type="predicted"/>
<accession>A0A9P8Q935</accession>
<reference evidence="1" key="1">
    <citation type="journal article" date="2021" name="Open Biol.">
        <title>Shared evolutionary footprints suggest mitochondrial oxidative damage underlies multiple complex I losses in fungi.</title>
        <authorList>
            <person name="Schikora-Tamarit M.A."/>
            <person name="Marcet-Houben M."/>
            <person name="Nosek J."/>
            <person name="Gabaldon T."/>
        </authorList>
    </citation>
    <scope>NUCLEOTIDE SEQUENCE</scope>
    <source>
        <strain evidence="1">CBS2887</strain>
    </source>
</reference>
<keyword evidence="2" id="KW-1185">Reference proteome</keyword>
<dbReference type="Proteomes" id="UP000774326">
    <property type="component" value="Unassembled WGS sequence"/>
</dbReference>
<sequence>MDLANSPTRTSSLVAFSLISVFDTALEANFVPKLTEFQVLEAFSTNLSLILDSVTNGEATTSGMLGMAIAEDNVLVNENDGMMNSGVRSLYSVSTSGSIRYATGSQGWKIL</sequence>
<gene>
    <name evidence="1" type="ORF">WICPIJ_002392</name>
</gene>
<protein>
    <submittedName>
        <fullName evidence="1">Uncharacterized protein</fullName>
    </submittedName>
</protein>